<proteinExistence type="predicted"/>
<keyword evidence="5" id="KW-1185">Reference proteome</keyword>
<accession>A0AA86R849</accession>
<reference evidence="2" key="1">
    <citation type="submission" date="2023-06" db="EMBL/GenBank/DDBJ databases">
        <authorList>
            <person name="Kurt Z."/>
        </authorList>
    </citation>
    <scope>NUCLEOTIDE SEQUENCE</scope>
</reference>
<dbReference type="EMBL" id="CAXDID020000173">
    <property type="protein sequence ID" value="CAL6047934.1"/>
    <property type="molecule type" value="Genomic_DNA"/>
</dbReference>
<dbReference type="EMBL" id="CATOUU010001052">
    <property type="protein sequence ID" value="CAI9969051.1"/>
    <property type="molecule type" value="Genomic_DNA"/>
</dbReference>
<dbReference type="EMBL" id="CAXDID020000333">
    <property type="protein sequence ID" value="CAL6078380.1"/>
    <property type="molecule type" value="Genomic_DNA"/>
</dbReference>
<gene>
    <name evidence="3" type="ORF">HINF_LOCUS42447</name>
    <name evidence="1" type="ORF">HINF_LOCUS50712</name>
    <name evidence="2" type="ORF">HINF_LOCUS56696</name>
    <name evidence="4" type="ORF">HINF_LOCUS58876</name>
</gene>
<dbReference type="Proteomes" id="UP001642409">
    <property type="component" value="Unassembled WGS sequence"/>
</dbReference>
<evidence type="ECO:0000313" key="2">
    <source>
        <dbReference type="EMBL" id="CAI9969051.1"/>
    </source>
</evidence>
<sequence>MHVQRPFNWNKFFSTGTSKSMMKCFSEISRPFFDTVRTDRSQRHSIWAMFVQSGFFRLSIIDTQHMIVFDLKMKWQMTRSRIDTQLEQSSFSRLNGRNSRNALFLLIIQRKMKGK</sequence>
<evidence type="ECO:0000313" key="4">
    <source>
        <dbReference type="EMBL" id="CAL6078380.1"/>
    </source>
</evidence>
<name>A0AA86R849_9EUKA</name>
<evidence type="ECO:0000313" key="1">
    <source>
        <dbReference type="EMBL" id="CAI9963067.1"/>
    </source>
</evidence>
<organism evidence="2">
    <name type="scientific">Hexamita inflata</name>
    <dbReference type="NCBI Taxonomy" id="28002"/>
    <lineage>
        <taxon>Eukaryota</taxon>
        <taxon>Metamonada</taxon>
        <taxon>Diplomonadida</taxon>
        <taxon>Hexamitidae</taxon>
        <taxon>Hexamitinae</taxon>
        <taxon>Hexamita</taxon>
    </lineage>
</organism>
<reference evidence="3 5" key="2">
    <citation type="submission" date="2024-07" db="EMBL/GenBank/DDBJ databases">
        <authorList>
            <person name="Akdeniz Z."/>
        </authorList>
    </citation>
    <scope>NUCLEOTIDE SEQUENCE [LARGE SCALE GENOMIC DNA]</scope>
</reference>
<comment type="caution">
    <text evidence="2">The sequence shown here is derived from an EMBL/GenBank/DDBJ whole genome shotgun (WGS) entry which is preliminary data.</text>
</comment>
<dbReference type="AlphaFoldDB" id="A0AA86R849"/>
<dbReference type="EMBL" id="CATOUU010000964">
    <property type="protein sequence ID" value="CAI9963067.1"/>
    <property type="molecule type" value="Genomic_DNA"/>
</dbReference>
<protein>
    <submittedName>
        <fullName evidence="3">Hypothetical_protein</fullName>
    </submittedName>
</protein>
<evidence type="ECO:0000313" key="5">
    <source>
        <dbReference type="Proteomes" id="UP001642409"/>
    </source>
</evidence>
<evidence type="ECO:0000313" key="3">
    <source>
        <dbReference type="EMBL" id="CAL6047934.1"/>
    </source>
</evidence>